<comment type="caution">
    <text evidence="9">The sequence shown here is derived from an EMBL/GenBank/DDBJ whole genome shotgun (WGS) entry which is preliminary data.</text>
</comment>
<dbReference type="PROSITE" id="PS50903">
    <property type="entry name" value="RUBREDOXIN_LIKE"/>
    <property type="match status" value="1"/>
</dbReference>
<sequence>MEKYICEACEYIYDPALGDPENGVAPGTKWEDVPEDWVCPECGADKSCFSKYEE</sequence>
<name>A0A9P1P8N6_PARSO</name>
<dbReference type="NCBIfam" id="NF045768">
    <property type="entry name" value="RubredRD"/>
    <property type="match status" value="1"/>
</dbReference>
<dbReference type="RefSeq" id="WP_021127123.1">
    <property type="nucleotide sequence ID" value="NZ_BDJI01000002.1"/>
</dbReference>
<evidence type="ECO:0000313" key="10">
    <source>
        <dbReference type="Proteomes" id="UP000049685"/>
    </source>
</evidence>
<dbReference type="InterPro" id="IPR024934">
    <property type="entry name" value="Rubredoxin-like_dom"/>
</dbReference>
<dbReference type="InterPro" id="IPR018527">
    <property type="entry name" value="Rubredoxin_Fe_BS"/>
</dbReference>
<dbReference type="InterPro" id="IPR024935">
    <property type="entry name" value="Rubredoxin_dom"/>
</dbReference>
<evidence type="ECO:0000256" key="2">
    <source>
        <dbReference type="ARBA" id="ARBA00022448"/>
    </source>
</evidence>
<dbReference type="GO" id="GO:0043448">
    <property type="term" value="P:alkane catabolic process"/>
    <property type="evidence" value="ECO:0007669"/>
    <property type="project" value="TreeGrafter"/>
</dbReference>
<keyword evidence="3 6" id="KW-0479">Metal-binding</keyword>
<dbReference type="PIRSF" id="PIRSF000071">
    <property type="entry name" value="Rubredoxin"/>
    <property type="match status" value="1"/>
</dbReference>
<dbReference type="InterPro" id="IPR050526">
    <property type="entry name" value="Rubredoxin_ET"/>
</dbReference>
<dbReference type="Gene3D" id="2.20.28.10">
    <property type="match status" value="1"/>
</dbReference>
<protein>
    <recommendedName>
        <fullName evidence="6">Rubredoxin</fullName>
    </recommendedName>
</protein>
<dbReference type="FunFam" id="2.20.28.10:FF:000001">
    <property type="entry name" value="Rubredoxin"/>
    <property type="match status" value="1"/>
</dbReference>
<feature type="binding site" evidence="7">
    <location>
        <position position="42"/>
    </location>
    <ligand>
        <name>Fe cation</name>
        <dbReference type="ChEBI" id="CHEBI:24875"/>
    </ligand>
</feature>
<dbReference type="GO" id="GO:0009055">
    <property type="term" value="F:electron transfer activity"/>
    <property type="evidence" value="ECO:0007669"/>
    <property type="project" value="InterPro"/>
</dbReference>
<dbReference type="PANTHER" id="PTHR47627:SF1">
    <property type="entry name" value="RUBREDOXIN-1-RELATED"/>
    <property type="match status" value="1"/>
</dbReference>
<accession>A0A9P1P8N6</accession>
<gene>
    <name evidence="9" type="primary">rubR2</name>
    <name evidence="9" type="ORF">UMC4404_21101</name>
</gene>
<dbReference type="PANTHER" id="PTHR47627">
    <property type="entry name" value="RUBREDOXIN"/>
    <property type="match status" value="1"/>
</dbReference>
<feature type="binding site" evidence="7">
    <location>
        <position position="6"/>
    </location>
    <ligand>
        <name>Fe cation</name>
        <dbReference type="ChEBI" id="CHEBI:24875"/>
    </ligand>
</feature>
<evidence type="ECO:0000256" key="7">
    <source>
        <dbReference type="PIRSR" id="PIRSR000071-1"/>
    </source>
</evidence>
<evidence type="ECO:0000256" key="3">
    <source>
        <dbReference type="ARBA" id="ARBA00022723"/>
    </source>
</evidence>
<dbReference type="PRINTS" id="PR00163">
    <property type="entry name" value="RUBREDOXIN"/>
</dbReference>
<dbReference type="EMBL" id="CDNY01000024">
    <property type="protein sequence ID" value="CEN31527.1"/>
    <property type="molecule type" value="Genomic_DNA"/>
</dbReference>
<dbReference type="CDD" id="cd00730">
    <property type="entry name" value="rubredoxin"/>
    <property type="match status" value="1"/>
</dbReference>
<evidence type="ECO:0000256" key="1">
    <source>
        <dbReference type="ARBA" id="ARBA00005337"/>
    </source>
</evidence>
<evidence type="ECO:0000313" key="9">
    <source>
        <dbReference type="EMBL" id="CEN31527.1"/>
    </source>
</evidence>
<comment type="cofactor">
    <cofactor evidence="6 7">
        <name>Fe(3+)</name>
        <dbReference type="ChEBI" id="CHEBI:29034"/>
    </cofactor>
    <text evidence="6 7">Binds 1 Fe(3+) ion per subunit.</text>
</comment>
<feature type="binding site" evidence="7">
    <location>
        <position position="39"/>
    </location>
    <ligand>
        <name>Fe cation</name>
        <dbReference type="ChEBI" id="CHEBI:24875"/>
    </ligand>
</feature>
<keyword evidence="2 6" id="KW-0813">Transport</keyword>
<evidence type="ECO:0000256" key="5">
    <source>
        <dbReference type="ARBA" id="ARBA00023004"/>
    </source>
</evidence>
<organism evidence="9 10">
    <name type="scientific">Paraclostridium sordellii</name>
    <name type="common">Clostridium sordellii</name>
    <dbReference type="NCBI Taxonomy" id="1505"/>
    <lineage>
        <taxon>Bacteria</taxon>
        <taxon>Bacillati</taxon>
        <taxon>Bacillota</taxon>
        <taxon>Clostridia</taxon>
        <taxon>Peptostreptococcales</taxon>
        <taxon>Peptostreptococcaceae</taxon>
        <taxon>Paraclostridium</taxon>
    </lineage>
</organism>
<dbReference type="SUPFAM" id="SSF57802">
    <property type="entry name" value="Rubredoxin-like"/>
    <property type="match status" value="1"/>
</dbReference>
<dbReference type="InterPro" id="IPR024922">
    <property type="entry name" value="Rubredoxin"/>
</dbReference>
<proteinExistence type="inferred from homology"/>
<evidence type="ECO:0000256" key="6">
    <source>
        <dbReference type="PIRNR" id="PIRNR000071"/>
    </source>
</evidence>
<feature type="binding site" evidence="7">
    <location>
        <position position="9"/>
    </location>
    <ligand>
        <name>Fe cation</name>
        <dbReference type="ChEBI" id="CHEBI:24875"/>
    </ligand>
</feature>
<comment type="similarity">
    <text evidence="1 6">Belongs to the rubredoxin family.</text>
</comment>
<keyword evidence="4 6" id="KW-0249">Electron transport</keyword>
<dbReference type="AlphaFoldDB" id="A0A9P1P8N6"/>
<keyword evidence="5 6" id="KW-0408">Iron</keyword>
<feature type="domain" description="Rubredoxin-like" evidence="8">
    <location>
        <begin position="1"/>
        <end position="52"/>
    </location>
</feature>
<evidence type="ECO:0000256" key="4">
    <source>
        <dbReference type="ARBA" id="ARBA00022982"/>
    </source>
</evidence>
<dbReference type="GO" id="GO:0005506">
    <property type="term" value="F:iron ion binding"/>
    <property type="evidence" value="ECO:0007669"/>
    <property type="project" value="InterPro"/>
</dbReference>
<dbReference type="PROSITE" id="PS00202">
    <property type="entry name" value="RUBREDOXIN"/>
    <property type="match status" value="1"/>
</dbReference>
<dbReference type="Pfam" id="PF00301">
    <property type="entry name" value="Rubredoxin"/>
    <property type="match status" value="1"/>
</dbReference>
<dbReference type="Proteomes" id="UP000049685">
    <property type="component" value="Unassembled WGS sequence"/>
</dbReference>
<reference evidence="10" key="1">
    <citation type="submission" date="2015-01" db="EMBL/GenBank/DDBJ databases">
        <authorList>
            <person name="Aslett A.Martin."/>
            <person name="De Silva Nishadi"/>
        </authorList>
    </citation>
    <scope>NUCLEOTIDE SEQUENCE [LARGE SCALE GENOMIC DNA]</scope>
    <source>
        <strain evidence="10">UMC4404</strain>
    </source>
</reference>
<evidence type="ECO:0000259" key="8">
    <source>
        <dbReference type="PROSITE" id="PS50903"/>
    </source>
</evidence>